<name>A0A927GB97_9BACT</name>
<proteinExistence type="predicted"/>
<protein>
    <submittedName>
        <fullName evidence="1">Uncharacterized protein</fullName>
    </submittedName>
</protein>
<dbReference type="Proteomes" id="UP000598820">
    <property type="component" value="Unassembled WGS sequence"/>
</dbReference>
<organism evidence="1 2">
    <name type="scientific">Spirosoma profusum</name>
    <dbReference type="NCBI Taxonomy" id="2771354"/>
    <lineage>
        <taxon>Bacteria</taxon>
        <taxon>Pseudomonadati</taxon>
        <taxon>Bacteroidota</taxon>
        <taxon>Cytophagia</taxon>
        <taxon>Cytophagales</taxon>
        <taxon>Cytophagaceae</taxon>
        <taxon>Spirosoma</taxon>
    </lineage>
</organism>
<gene>
    <name evidence="1" type="ORF">IC229_34720</name>
</gene>
<dbReference type="EMBL" id="JACWZY010000073">
    <property type="protein sequence ID" value="MBD2705805.1"/>
    <property type="molecule type" value="Genomic_DNA"/>
</dbReference>
<sequence length="58" mass="6727">MADFTTEEIPDLIDRLDWFANYLIKTIHDSTNPLEQIKLRAISYETSALLLSLESLQE</sequence>
<dbReference type="AlphaFoldDB" id="A0A927GB97"/>
<comment type="caution">
    <text evidence="1">The sequence shown here is derived from an EMBL/GenBank/DDBJ whole genome shotgun (WGS) entry which is preliminary data.</text>
</comment>
<dbReference type="RefSeq" id="WP_190893568.1">
    <property type="nucleotide sequence ID" value="NZ_JACWZY010000073.1"/>
</dbReference>
<evidence type="ECO:0000313" key="1">
    <source>
        <dbReference type="EMBL" id="MBD2705805.1"/>
    </source>
</evidence>
<accession>A0A927GB97</accession>
<evidence type="ECO:0000313" key="2">
    <source>
        <dbReference type="Proteomes" id="UP000598820"/>
    </source>
</evidence>
<keyword evidence="2" id="KW-1185">Reference proteome</keyword>
<reference evidence="1" key="1">
    <citation type="submission" date="2020-09" db="EMBL/GenBank/DDBJ databases">
        <authorList>
            <person name="Kim M.K."/>
        </authorList>
    </citation>
    <scope>NUCLEOTIDE SEQUENCE</scope>
    <source>
        <strain evidence="1">BT702</strain>
    </source>
</reference>